<dbReference type="CDD" id="cd00093">
    <property type="entry name" value="HTH_XRE"/>
    <property type="match status" value="1"/>
</dbReference>
<dbReference type="EMBL" id="UPXX01000031">
    <property type="protein sequence ID" value="VBB46215.1"/>
    <property type="molecule type" value="Genomic_DNA"/>
</dbReference>
<dbReference type="InterPro" id="IPR001387">
    <property type="entry name" value="Cro/C1-type_HTH"/>
</dbReference>
<dbReference type="SUPFAM" id="SSF52402">
    <property type="entry name" value="Adenine nucleotide alpha hydrolases-like"/>
    <property type="match status" value="1"/>
</dbReference>
<protein>
    <submittedName>
        <fullName evidence="4">Electron transfer flavoprotein (Etf), alpha subunit</fullName>
    </submittedName>
</protein>
<dbReference type="GO" id="GO:0033539">
    <property type="term" value="P:fatty acid beta-oxidation using acyl-CoA dehydrogenase"/>
    <property type="evidence" value="ECO:0007669"/>
    <property type="project" value="TreeGrafter"/>
</dbReference>
<evidence type="ECO:0000259" key="3">
    <source>
        <dbReference type="PROSITE" id="PS50943"/>
    </source>
</evidence>
<dbReference type="SUPFAM" id="SSF51182">
    <property type="entry name" value="RmlC-like cupins"/>
    <property type="match status" value="1"/>
</dbReference>
<keyword evidence="2" id="KW-0249">Electron transport</keyword>
<evidence type="ECO:0000256" key="2">
    <source>
        <dbReference type="ARBA" id="ARBA00022982"/>
    </source>
</evidence>
<dbReference type="PANTHER" id="PTHR43153">
    <property type="entry name" value="ELECTRON TRANSFER FLAVOPROTEIN ALPHA"/>
    <property type="match status" value="1"/>
</dbReference>
<dbReference type="PANTHER" id="PTHR43153:SF1">
    <property type="entry name" value="ELECTRON TRANSFER FLAVOPROTEIN SUBUNIT ALPHA, MITOCHONDRIAL"/>
    <property type="match status" value="1"/>
</dbReference>
<dbReference type="SUPFAM" id="SSF52467">
    <property type="entry name" value="DHS-like NAD/FAD-binding domain"/>
    <property type="match status" value="1"/>
</dbReference>
<proteinExistence type="inferred from homology"/>
<comment type="similarity">
    <text evidence="1">Belongs to the ETF alpha-subunit/FixB family.</text>
</comment>
<dbReference type="Gene3D" id="3.40.50.1220">
    <property type="entry name" value="TPP-binding domain"/>
    <property type="match status" value="1"/>
</dbReference>
<dbReference type="InterPro" id="IPR014731">
    <property type="entry name" value="ETF_asu_C"/>
</dbReference>
<dbReference type="InterPro" id="IPR013096">
    <property type="entry name" value="Cupin_2"/>
</dbReference>
<organism evidence="4">
    <name type="scientific">Uncultured Desulfatiglans sp</name>
    <dbReference type="NCBI Taxonomy" id="1748965"/>
    <lineage>
        <taxon>Bacteria</taxon>
        <taxon>Pseudomonadati</taxon>
        <taxon>Thermodesulfobacteriota</taxon>
        <taxon>Desulfobacteria</taxon>
        <taxon>Desulfatiglandales</taxon>
        <taxon>Desulfatiglandaceae</taxon>
        <taxon>Desulfatiglans</taxon>
        <taxon>environmental samples</taxon>
    </lineage>
</organism>
<name>A0A653AE74_UNCDX</name>
<sequence length="554" mass="59186">MTHPEKTLQEGAGARDMQHAAENTVWVFGDRRTETLYGLSLRALSAARGAASSLGGRTVMVLTALERLDGSTPPAVEAVPVDEAAEAAAAGGADDVHLYRIPWLGGAPADAFAQALADRIAVSGPRLVVFPLTDLGRETAARVSALTGSGLIADCIRLEVEEGRVKAQCPAWGGTVTAEIVFADDRATGLVTVDPYAWMPGEERGIPGVLESFAWDEIQEQAGCTLLEVAAEAGSGQSLEEADVVVVGGAGLGNMEGFGLVRDLAAALGGEVGATRPPVLSRWVEEERLIGQTGKRVHPRLLFSVGTSGAVQYTAGIGEAGTIVAVNRDADAPIFRMADIGVVADARVFLPHLTEAVQQLTLRRMADALTGAAGGGEGDGFGGRFARLRSQYGWSLEALAEATGESPEFIRQVEEGLLTPPVGFLLRFANALKIDPGLFLRQEQKTLLRDLRAQAFVKRTRNYSYQTLSPGAENDHLRAFLITIESRQTHKPVAYKHEGEEFIFVMEGELMLTLGNRAHHLKPGDSRHFNSDIPHKLKSVSNEPTRCLVVLYTP</sequence>
<dbReference type="Pfam" id="PF00766">
    <property type="entry name" value="ETF_alpha"/>
    <property type="match status" value="1"/>
</dbReference>
<dbReference type="GO" id="GO:0003677">
    <property type="term" value="F:DNA binding"/>
    <property type="evidence" value="ECO:0007669"/>
    <property type="project" value="InterPro"/>
</dbReference>
<dbReference type="InterPro" id="IPR014730">
    <property type="entry name" value="ETF_a/b_N"/>
</dbReference>
<dbReference type="Pfam" id="PF01012">
    <property type="entry name" value="ETF"/>
    <property type="match status" value="1"/>
</dbReference>
<keyword evidence="2" id="KW-0813">Transport</keyword>
<gene>
    <name evidence="4" type="ORF">TRIP_B40133</name>
</gene>
<feature type="domain" description="HTH cro/C1-type" evidence="3">
    <location>
        <begin position="385"/>
        <end position="439"/>
    </location>
</feature>
<dbReference type="Gene3D" id="2.60.120.10">
    <property type="entry name" value="Jelly Rolls"/>
    <property type="match status" value="1"/>
</dbReference>
<dbReference type="InterPro" id="IPR001308">
    <property type="entry name" value="ETF_a/FixB"/>
</dbReference>
<evidence type="ECO:0000256" key="1">
    <source>
        <dbReference type="ARBA" id="ARBA00005817"/>
    </source>
</evidence>
<dbReference type="PROSITE" id="PS50943">
    <property type="entry name" value="HTH_CROC1"/>
    <property type="match status" value="1"/>
</dbReference>
<dbReference type="GO" id="GO:0009055">
    <property type="term" value="F:electron transfer activity"/>
    <property type="evidence" value="ECO:0007669"/>
    <property type="project" value="InterPro"/>
</dbReference>
<dbReference type="InterPro" id="IPR010982">
    <property type="entry name" value="Lambda_DNA-bd_dom_sf"/>
</dbReference>
<accession>A0A653AE74</accession>
<dbReference type="SUPFAM" id="SSF47413">
    <property type="entry name" value="lambda repressor-like DNA-binding domains"/>
    <property type="match status" value="1"/>
</dbReference>
<dbReference type="SMART" id="SM00530">
    <property type="entry name" value="HTH_XRE"/>
    <property type="match status" value="1"/>
</dbReference>
<dbReference type="Gene3D" id="1.10.260.40">
    <property type="entry name" value="lambda repressor-like DNA-binding domains"/>
    <property type="match status" value="1"/>
</dbReference>
<dbReference type="InterPro" id="IPR029035">
    <property type="entry name" value="DHS-like_NAD/FAD-binding_dom"/>
</dbReference>
<dbReference type="InterPro" id="IPR011051">
    <property type="entry name" value="RmlC_Cupin_sf"/>
</dbReference>
<dbReference type="Pfam" id="PF07883">
    <property type="entry name" value="Cupin_2"/>
    <property type="match status" value="1"/>
</dbReference>
<dbReference type="Pfam" id="PF13560">
    <property type="entry name" value="HTH_31"/>
    <property type="match status" value="1"/>
</dbReference>
<dbReference type="CDD" id="cd02209">
    <property type="entry name" value="cupin_XRE_C"/>
    <property type="match status" value="1"/>
</dbReference>
<dbReference type="SMART" id="SM00893">
    <property type="entry name" value="ETF"/>
    <property type="match status" value="1"/>
</dbReference>
<dbReference type="GO" id="GO:0050660">
    <property type="term" value="F:flavin adenine dinucleotide binding"/>
    <property type="evidence" value="ECO:0007669"/>
    <property type="project" value="InterPro"/>
</dbReference>
<evidence type="ECO:0000313" key="4">
    <source>
        <dbReference type="EMBL" id="VBB46215.1"/>
    </source>
</evidence>
<reference evidence="4" key="1">
    <citation type="submission" date="2018-07" db="EMBL/GenBank/DDBJ databases">
        <authorList>
            <consortium name="Genoscope - CEA"/>
            <person name="William W."/>
        </authorList>
    </citation>
    <scope>NUCLEOTIDE SEQUENCE</scope>
    <source>
        <strain evidence="4">IK1</strain>
    </source>
</reference>
<dbReference type="InterPro" id="IPR014729">
    <property type="entry name" value="Rossmann-like_a/b/a_fold"/>
</dbReference>
<dbReference type="Gene3D" id="3.40.50.620">
    <property type="entry name" value="HUPs"/>
    <property type="match status" value="1"/>
</dbReference>
<dbReference type="AlphaFoldDB" id="A0A653AE74"/>
<dbReference type="InterPro" id="IPR014710">
    <property type="entry name" value="RmlC-like_jellyroll"/>
</dbReference>